<comment type="caution">
    <text evidence="1">The sequence shown here is derived from an EMBL/GenBank/DDBJ whole genome shotgun (WGS) entry which is preliminary data.</text>
</comment>
<name>A0A0R0D726_9GAMM</name>
<reference evidence="1 2" key="1">
    <citation type="submission" date="2015-05" db="EMBL/GenBank/DDBJ databases">
        <title>Genome sequencing and analysis of members of genus Stenotrophomonas.</title>
        <authorList>
            <person name="Patil P.P."/>
            <person name="Midha S."/>
            <person name="Patil P.B."/>
        </authorList>
    </citation>
    <scope>NUCLEOTIDE SEQUENCE [LARGE SCALE GENOMIC DNA]</scope>
    <source>
        <strain evidence="1 2">DSM 24757</strain>
    </source>
</reference>
<dbReference type="AlphaFoldDB" id="A0A0R0D726"/>
<dbReference type="PATRIC" id="fig|336566.3.peg.327"/>
<accession>A0A0R0D726</accession>
<proteinExistence type="predicted"/>
<dbReference type="RefSeq" id="WP_057637204.1">
    <property type="nucleotide sequence ID" value="NZ_LDJM01000012.1"/>
</dbReference>
<keyword evidence="2" id="KW-1185">Reference proteome</keyword>
<protein>
    <submittedName>
        <fullName evidence="1">Uncharacterized protein</fullName>
    </submittedName>
</protein>
<dbReference type="OrthoDB" id="6049960at2"/>
<sequence length="107" mass="12157">MTRNPKLFVSRDQVLARFTQPVETVPGFSLDAQVAASLQPFPAVSYEIEQRIGDGAWERKCRYGDDSERAVGRVRYWNWLLRGRRTYRVICVCGASRSVYFGGGAHV</sequence>
<gene>
    <name evidence="1" type="ORF">ABB30_04955</name>
</gene>
<evidence type="ECO:0000313" key="1">
    <source>
        <dbReference type="EMBL" id="KRG78076.1"/>
    </source>
</evidence>
<dbReference type="Proteomes" id="UP000050956">
    <property type="component" value="Unassembled WGS sequence"/>
</dbReference>
<organism evidence="1 2">
    <name type="scientific">Stenotrophomonas ginsengisoli</name>
    <dbReference type="NCBI Taxonomy" id="336566"/>
    <lineage>
        <taxon>Bacteria</taxon>
        <taxon>Pseudomonadati</taxon>
        <taxon>Pseudomonadota</taxon>
        <taxon>Gammaproteobacteria</taxon>
        <taxon>Lysobacterales</taxon>
        <taxon>Lysobacteraceae</taxon>
        <taxon>Stenotrophomonas</taxon>
    </lineage>
</organism>
<dbReference type="EMBL" id="LDJM01000012">
    <property type="protein sequence ID" value="KRG78076.1"/>
    <property type="molecule type" value="Genomic_DNA"/>
</dbReference>
<evidence type="ECO:0000313" key="2">
    <source>
        <dbReference type="Proteomes" id="UP000050956"/>
    </source>
</evidence>